<comment type="caution">
    <text evidence="1">The sequence shown here is derived from an EMBL/GenBank/DDBJ whole genome shotgun (WGS) entry which is preliminary data.</text>
</comment>
<proteinExistence type="predicted"/>
<dbReference type="AlphaFoldDB" id="A0A839AKQ4"/>
<dbReference type="InterPro" id="IPR034660">
    <property type="entry name" value="DinB/YfiT-like"/>
</dbReference>
<dbReference type="EMBL" id="JACGLS010000001">
    <property type="protein sequence ID" value="MBA6154988.1"/>
    <property type="molecule type" value="Genomic_DNA"/>
</dbReference>
<dbReference type="InterPro" id="IPR011466">
    <property type="entry name" value="DUF1572"/>
</dbReference>
<dbReference type="SUPFAM" id="SSF109854">
    <property type="entry name" value="DinB/YfiT-like putative metalloenzymes"/>
    <property type="match status" value="1"/>
</dbReference>
<organism evidence="1 2">
    <name type="scientific">Tenacibaculum pelagium</name>
    <dbReference type="NCBI Taxonomy" id="2759527"/>
    <lineage>
        <taxon>Bacteria</taxon>
        <taxon>Pseudomonadati</taxon>
        <taxon>Bacteroidota</taxon>
        <taxon>Flavobacteriia</taxon>
        <taxon>Flavobacteriales</taxon>
        <taxon>Flavobacteriaceae</taxon>
        <taxon>Tenacibaculum</taxon>
    </lineage>
</organism>
<dbReference type="Proteomes" id="UP000563906">
    <property type="component" value="Unassembled WGS sequence"/>
</dbReference>
<dbReference type="Gene3D" id="1.20.120.450">
    <property type="entry name" value="dinb family like domain"/>
    <property type="match status" value="1"/>
</dbReference>
<evidence type="ECO:0000313" key="1">
    <source>
        <dbReference type="EMBL" id="MBA6154988.1"/>
    </source>
</evidence>
<sequence length="179" mass="21285">MIKDYLDNIIKQFLSYKEVADKTIAQLEEKDFHWRYNEESNSIASIIIHLSENMLSRWTDFFTSDGEKNTRNRDQEFEPQNLSKEELKEKWELGWDCLFTALNSINESNFEQPIYIRNKQHKLIDSITRQIAHYPYHIGQIAYVGKMILNDKWQTASIAKGKSKEFMQAQFEQNKKGTH</sequence>
<evidence type="ECO:0000313" key="2">
    <source>
        <dbReference type="Proteomes" id="UP000563906"/>
    </source>
</evidence>
<reference evidence="1 2" key="1">
    <citation type="submission" date="2020-07" db="EMBL/GenBank/DDBJ databases">
        <title>Bacterium isolated from marine sediment.</title>
        <authorList>
            <person name="Shang D."/>
            <person name="Du Z.-J."/>
        </authorList>
    </citation>
    <scope>NUCLEOTIDE SEQUENCE [LARGE SCALE GENOMIC DNA]</scope>
    <source>
        <strain evidence="1 2">S7007</strain>
    </source>
</reference>
<accession>A0A839AKQ4</accession>
<dbReference type="Pfam" id="PF07609">
    <property type="entry name" value="DUF1572"/>
    <property type="match status" value="1"/>
</dbReference>
<keyword evidence="2" id="KW-1185">Reference proteome</keyword>
<name>A0A839AKQ4_9FLAO</name>
<protein>
    <submittedName>
        <fullName evidence="1">DUF1572 family protein</fullName>
    </submittedName>
</protein>
<gene>
    <name evidence="1" type="ORF">H3Z83_00420</name>
</gene>